<accession>A0ACC3B1T6</accession>
<name>A0ACC3B1T6_9EURO</name>
<organism evidence="1 2">
    <name type="scientific">Aspergillus melleus</name>
    <dbReference type="NCBI Taxonomy" id="138277"/>
    <lineage>
        <taxon>Eukaryota</taxon>
        <taxon>Fungi</taxon>
        <taxon>Dikarya</taxon>
        <taxon>Ascomycota</taxon>
        <taxon>Pezizomycotina</taxon>
        <taxon>Eurotiomycetes</taxon>
        <taxon>Eurotiomycetidae</taxon>
        <taxon>Eurotiales</taxon>
        <taxon>Aspergillaceae</taxon>
        <taxon>Aspergillus</taxon>
        <taxon>Aspergillus subgen. Circumdati</taxon>
    </lineage>
</organism>
<dbReference type="EMBL" id="JAOPJF010000032">
    <property type="protein sequence ID" value="KAK1144275.1"/>
    <property type="molecule type" value="Genomic_DNA"/>
</dbReference>
<comment type="caution">
    <text evidence="1">The sequence shown here is derived from an EMBL/GenBank/DDBJ whole genome shotgun (WGS) entry which is preliminary data.</text>
</comment>
<evidence type="ECO:0000313" key="2">
    <source>
        <dbReference type="Proteomes" id="UP001177260"/>
    </source>
</evidence>
<sequence length="113" mass="11597">MSPQHQRSSSPHQGGSLSEMAPTGTSIPNDAGIQRTIPSVPRPDQRSENAQFNNQGIAEPTAAFAADNAASMPRGPGDLGETGEVITGTGNSFPASGEAKRNENSAGYPGGEY</sequence>
<keyword evidence="2" id="KW-1185">Reference proteome</keyword>
<reference evidence="1 2" key="1">
    <citation type="journal article" date="2023" name="ACS Omega">
        <title>Identification of the Neoaspergillic Acid Biosynthesis Gene Cluster by Establishing an In Vitro CRISPR-Ribonucleoprotein Genetic System in Aspergillus melleus.</title>
        <authorList>
            <person name="Yuan B."/>
            <person name="Grau M.F."/>
            <person name="Murata R.M."/>
            <person name="Torok T."/>
            <person name="Venkateswaran K."/>
            <person name="Stajich J.E."/>
            <person name="Wang C.C.C."/>
        </authorList>
    </citation>
    <scope>NUCLEOTIDE SEQUENCE [LARGE SCALE GENOMIC DNA]</scope>
    <source>
        <strain evidence="1 2">IMV 1140</strain>
    </source>
</reference>
<dbReference type="Proteomes" id="UP001177260">
    <property type="component" value="Unassembled WGS sequence"/>
</dbReference>
<evidence type="ECO:0000313" key="1">
    <source>
        <dbReference type="EMBL" id="KAK1144275.1"/>
    </source>
</evidence>
<proteinExistence type="predicted"/>
<protein>
    <submittedName>
        <fullName evidence="1">Uncharacterized protein</fullName>
    </submittedName>
</protein>
<gene>
    <name evidence="1" type="ORF">N8T08_005688</name>
</gene>